<keyword evidence="13" id="KW-0812">Transmembrane</keyword>
<dbReference type="GO" id="GO:0043066">
    <property type="term" value="P:negative regulation of apoptotic process"/>
    <property type="evidence" value="ECO:0007669"/>
    <property type="project" value="TreeGrafter"/>
</dbReference>
<accession>A0A9W7WS41</accession>
<dbReference type="PROSITE" id="PS50011">
    <property type="entry name" value="PROTEIN_KINASE_DOM"/>
    <property type="match status" value="1"/>
</dbReference>
<dbReference type="SMART" id="SM00220">
    <property type="entry name" value="S_TKc"/>
    <property type="match status" value="1"/>
</dbReference>
<evidence type="ECO:0000256" key="4">
    <source>
        <dbReference type="ARBA" id="ARBA00022679"/>
    </source>
</evidence>
<dbReference type="GO" id="GO:0007346">
    <property type="term" value="P:regulation of mitotic cell cycle"/>
    <property type="evidence" value="ECO:0007669"/>
    <property type="project" value="TreeGrafter"/>
</dbReference>
<dbReference type="InterPro" id="IPR000719">
    <property type="entry name" value="Prot_kinase_dom"/>
</dbReference>
<keyword evidence="4" id="KW-0808">Transferase</keyword>
<evidence type="ECO:0000256" key="1">
    <source>
        <dbReference type="ARBA" id="ARBA00005505"/>
    </source>
</evidence>
<dbReference type="EC" id="2.7.11.1" evidence="2"/>
<dbReference type="SUPFAM" id="SSF56112">
    <property type="entry name" value="Protein kinase-like (PK-like)"/>
    <property type="match status" value="1"/>
</dbReference>
<dbReference type="Pfam" id="PF00069">
    <property type="entry name" value="Pkinase"/>
    <property type="match status" value="1"/>
</dbReference>
<dbReference type="InterPro" id="IPR008271">
    <property type="entry name" value="Ser/Thr_kinase_AS"/>
</dbReference>
<protein>
    <recommendedName>
        <fullName evidence="2">non-specific serine/threonine protein kinase</fullName>
        <ecNumber evidence="2">2.7.11.1</ecNumber>
    </recommendedName>
</protein>
<keyword evidence="13" id="KW-1133">Transmembrane helix</keyword>
<dbReference type="PROSITE" id="PS00108">
    <property type="entry name" value="PROTEIN_KINASE_ST"/>
    <property type="match status" value="1"/>
</dbReference>
<feature type="binding site" evidence="10">
    <location>
        <position position="45"/>
    </location>
    <ligand>
        <name>ATP</name>
        <dbReference type="ChEBI" id="CHEBI:30616"/>
    </ligand>
</feature>
<gene>
    <name evidence="15" type="ORF">IRJ41_001806</name>
</gene>
<comment type="catalytic activity">
    <reaction evidence="9">
        <text>L-seryl-[protein] + ATP = O-phospho-L-seryl-[protein] + ADP + H(+)</text>
        <dbReference type="Rhea" id="RHEA:17989"/>
        <dbReference type="Rhea" id="RHEA-COMP:9863"/>
        <dbReference type="Rhea" id="RHEA-COMP:11604"/>
        <dbReference type="ChEBI" id="CHEBI:15378"/>
        <dbReference type="ChEBI" id="CHEBI:29999"/>
        <dbReference type="ChEBI" id="CHEBI:30616"/>
        <dbReference type="ChEBI" id="CHEBI:83421"/>
        <dbReference type="ChEBI" id="CHEBI:456216"/>
        <dbReference type="EC" id="2.7.11.1"/>
    </reaction>
</comment>
<keyword evidence="16" id="KW-1185">Reference proteome</keyword>
<dbReference type="GO" id="GO:0005524">
    <property type="term" value="F:ATP binding"/>
    <property type="evidence" value="ECO:0007669"/>
    <property type="project" value="UniProtKB-UniRule"/>
</dbReference>
<name>A0A9W7WS41_TRIRA</name>
<reference evidence="15" key="1">
    <citation type="submission" date="2021-02" db="EMBL/GenBank/DDBJ databases">
        <title>Comparative genomics reveals that relaxation of natural selection precedes convergent phenotypic evolution of cavefish.</title>
        <authorList>
            <person name="Peng Z."/>
        </authorList>
    </citation>
    <scope>NUCLEOTIDE SEQUENCE</scope>
    <source>
        <tissue evidence="15">Muscle</tissue>
    </source>
</reference>
<evidence type="ECO:0000256" key="8">
    <source>
        <dbReference type="ARBA" id="ARBA00047899"/>
    </source>
</evidence>
<dbReference type="EMBL" id="JAFHDT010000007">
    <property type="protein sequence ID" value="KAI7807319.1"/>
    <property type="molecule type" value="Genomic_DNA"/>
</dbReference>
<keyword evidence="6 15" id="KW-0418">Kinase</keyword>
<evidence type="ECO:0000256" key="6">
    <source>
        <dbReference type="ARBA" id="ARBA00022777"/>
    </source>
</evidence>
<evidence type="ECO:0000259" key="14">
    <source>
        <dbReference type="PROSITE" id="PS50011"/>
    </source>
</evidence>
<dbReference type="PANTHER" id="PTHR22984">
    <property type="entry name" value="SERINE/THREONINE-PROTEIN KINASE PIM"/>
    <property type="match status" value="1"/>
</dbReference>
<dbReference type="AlphaFoldDB" id="A0A9W7WS41"/>
<evidence type="ECO:0000313" key="15">
    <source>
        <dbReference type="EMBL" id="KAI7807319.1"/>
    </source>
</evidence>
<evidence type="ECO:0000313" key="16">
    <source>
        <dbReference type="Proteomes" id="UP001059041"/>
    </source>
</evidence>
<organism evidence="15 16">
    <name type="scientific">Triplophysa rosa</name>
    <name type="common">Cave loach</name>
    <dbReference type="NCBI Taxonomy" id="992332"/>
    <lineage>
        <taxon>Eukaryota</taxon>
        <taxon>Metazoa</taxon>
        <taxon>Chordata</taxon>
        <taxon>Craniata</taxon>
        <taxon>Vertebrata</taxon>
        <taxon>Euteleostomi</taxon>
        <taxon>Actinopterygii</taxon>
        <taxon>Neopterygii</taxon>
        <taxon>Teleostei</taxon>
        <taxon>Ostariophysi</taxon>
        <taxon>Cypriniformes</taxon>
        <taxon>Nemacheilidae</taxon>
        <taxon>Triplophysa</taxon>
    </lineage>
</organism>
<evidence type="ECO:0000256" key="5">
    <source>
        <dbReference type="ARBA" id="ARBA00022741"/>
    </source>
</evidence>
<dbReference type="GO" id="GO:0005737">
    <property type="term" value="C:cytoplasm"/>
    <property type="evidence" value="ECO:0007669"/>
    <property type="project" value="TreeGrafter"/>
</dbReference>
<dbReference type="Proteomes" id="UP001059041">
    <property type="component" value="Linkage Group LG7"/>
</dbReference>
<evidence type="ECO:0000256" key="13">
    <source>
        <dbReference type="SAM" id="Phobius"/>
    </source>
</evidence>
<feature type="region of interest" description="Disordered" evidence="12">
    <location>
        <begin position="366"/>
        <end position="390"/>
    </location>
</feature>
<evidence type="ECO:0000256" key="3">
    <source>
        <dbReference type="ARBA" id="ARBA00022527"/>
    </source>
</evidence>
<keyword evidence="7 10" id="KW-0067">ATP-binding</keyword>
<evidence type="ECO:0000256" key="9">
    <source>
        <dbReference type="ARBA" id="ARBA00048679"/>
    </source>
</evidence>
<evidence type="ECO:0000256" key="2">
    <source>
        <dbReference type="ARBA" id="ARBA00012513"/>
    </source>
</evidence>
<comment type="similarity">
    <text evidence="1">Belongs to the protein kinase superfamily. CAMK Ser/Thr protein kinase family. PIM subfamily.</text>
</comment>
<dbReference type="GO" id="GO:0004674">
    <property type="term" value="F:protein serine/threonine kinase activity"/>
    <property type="evidence" value="ECO:0007669"/>
    <property type="project" value="UniProtKB-KW"/>
</dbReference>
<dbReference type="Gene3D" id="1.10.510.10">
    <property type="entry name" value="Transferase(Phosphotransferase) domain 1"/>
    <property type="match status" value="1"/>
</dbReference>
<feature type="domain" description="Protein kinase" evidence="14">
    <location>
        <begin position="16"/>
        <end position="272"/>
    </location>
</feature>
<proteinExistence type="inferred from homology"/>
<evidence type="ECO:0000256" key="7">
    <source>
        <dbReference type="ARBA" id="ARBA00022840"/>
    </source>
</evidence>
<evidence type="ECO:0000256" key="11">
    <source>
        <dbReference type="RuleBase" id="RU000304"/>
    </source>
</evidence>
<dbReference type="PANTHER" id="PTHR22984:SF11">
    <property type="entry name" value="AURORA KINASE-RELATED"/>
    <property type="match status" value="1"/>
</dbReference>
<sequence length="390" mass="44368">MRQKKVMTVKINGCWYKIGRELGAGSYGVVCEATRVHDDLKVALKIVEKTEDVIQSYIKIPGYPELVPLEIGLHMLATTGENVPVIVKLLDWMDNYGYIYIILESPSPCEDVLSFVDRHGGITENMAKVILRQAIEASEICFKRGVYHRDLKLNNFLINPNTMEVKLIDFGAGRIYKTSTYKEFQGTEDVCPEYLKTDWYYGKPSAVYSMGFMLLSMVCGHYPSTTDLHQINEKTWSKDGLTEECCDLIQACMQLNPDERIHLEKILDHAWFKVLCKCGFLNLFLFQLFCFLLLVFSQILKLASQYHVFRQDLHYCLFQDKDPADGLQTPIYSGSDDVIQYPDDAGSDGSDDGEVQIPPLPLISVSHERLDDDEDPNVTTESEFTSIIST</sequence>
<evidence type="ECO:0000256" key="12">
    <source>
        <dbReference type="SAM" id="MobiDB-lite"/>
    </source>
</evidence>
<evidence type="ECO:0000256" key="10">
    <source>
        <dbReference type="PROSITE-ProRule" id="PRU10141"/>
    </source>
</evidence>
<feature type="compositionally biased region" description="Low complexity" evidence="12">
    <location>
        <begin position="379"/>
        <end position="390"/>
    </location>
</feature>
<dbReference type="InterPro" id="IPR017441">
    <property type="entry name" value="Protein_kinase_ATP_BS"/>
</dbReference>
<keyword evidence="3 11" id="KW-0723">Serine/threonine-protein kinase</keyword>
<dbReference type="InterPro" id="IPR011009">
    <property type="entry name" value="Kinase-like_dom_sf"/>
</dbReference>
<keyword evidence="5 10" id="KW-0547">Nucleotide-binding</keyword>
<comment type="caution">
    <text evidence="15">The sequence shown here is derived from an EMBL/GenBank/DDBJ whole genome shotgun (WGS) entry which is preliminary data.</text>
</comment>
<dbReference type="InterPro" id="IPR051138">
    <property type="entry name" value="PIM_Ser/Thr_kinase"/>
</dbReference>
<keyword evidence="13" id="KW-0472">Membrane</keyword>
<dbReference type="FunFam" id="1.10.510.10:FF:000392">
    <property type="entry name" value="Pim proto-oncogene, serine/threonine kinase,-related 152"/>
    <property type="match status" value="1"/>
</dbReference>
<comment type="catalytic activity">
    <reaction evidence="8">
        <text>L-threonyl-[protein] + ATP = O-phospho-L-threonyl-[protein] + ADP + H(+)</text>
        <dbReference type="Rhea" id="RHEA:46608"/>
        <dbReference type="Rhea" id="RHEA-COMP:11060"/>
        <dbReference type="Rhea" id="RHEA-COMP:11605"/>
        <dbReference type="ChEBI" id="CHEBI:15378"/>
        <dbReference type="ChEBI" id="CHEBI:30013"/>
        <dbReference type="ChEBI" id="CHEBI:30616"/>
        <dbReference type="ChEBI" id="CHEBI:61977"/>
        <dbReference type="ChEBI" id="CHEBI:456216"/>
        <dbReference type="EC" id="2.7.11.1"/>
    </reaction>
</comment>
<dbReference type="Gene3D" id="3.30.200.20">
    <property type="entry name" value="Phosphorylase Kinase, domain 1"/>
    <property type="match status" value="1"/>
</dbReference>
<dbReference type="PROSITE" id="PS00107">
    <property type="entry name" value="PROTEIN_KINASE_ATP"/>
    <property type="match status" value="1"/>
</dbReference>
<feature type="transmembrane region" description="Helical" evidence="13">
    <location>
        <begin position="280"/>
        <end position="300"/>
    </location>
</feature>